<evidence type="ECO:0000256" key="5">
    <source>
        <dbReference type="SAM" id="SignalP"/>
    </source>
</evidence>
<evidence type="ECO:0000256" key="3">
    <source>
        <dbReference type="ARBA" id="ARBA00022729"/>
    </source>
</evidence>
<keyword evidence="2" id="KW-0813">Transport</keyword>
<dbReference type="InterPro" id="IPR001638">
    <property type="entry name" value="Solute-binding_3/MltF_N"/>
</dbReference>
<accession>A0ABP8JBN7</accession>
<dbReference type="PANTHER" id="PTHR30085">
    <property type="entry name" value="AMINO ACID ABC TRANSPORTER PERMEASE"/>
    <property type="match status" value="1"/>
</dbReference>
<protein>
    <submittedName>
        <fullName evidence="8">Glutamate ABC transporter substrate-binding protein</fullName>
    </submittedName>
</protein>
<dbReference type="SMART" id="SM00062">
    <property type="entry name" value="PBPb"/>
    <property type="match status" value="1"/>
</dbReference>
<feature type="compositionally biased region" description="Gly residues" evidence="4">
    <location>
        <begin position="28"/>
        <end position="39"/>
    </location>
</feature>
<dbReference type="CDD" id="cd13690">
    <property type="entry name" value="PBP2_GluB"/>
    <property type="match status" value="1"/>
</dbReference>
<organism evidence="8 9">
    <name type="scientific">Brevibacterium pityocampae</name>
    <dbReference type="NCBI Taxonomy" id="506594"/>
    <lineage>
        <taxon>Bacteria</taxon>
        <taxon>Bacillati</taxon>
        <taxon>Actinomycetota</taxon>
        <taxon>Actinomycetes</taxon>
        <taxon>Micrococcales</taxon>
        <taxon>Brevibacteriaceae</taxon>
        <taxon>Brevibacterium</taxon>
    </lineage>
</organism>
<evidence type="ECO:0000313" key="8">
    <source>
        <dbReference type="EMBL" id="GAA4388268.1"/>
    </source>
</evidence>
<reference evidence="9" key="1">
    <citation type="journal article" date="2019" name="Int. J. Syst. Evol. Microbiol.">
        <title>The Global Catalogue of Microorganisms (GCM) 10K type strain sequencing project: providing services to taxonomists for standard genome sequencing and annotation.</title>
        <authorList>
            <consortium name="The Broad Institute Genomics Platform"/>
            <consortium name="The Broad Institute Genome Sequencing Center for Infectious Disease"/>
            <person name="Wu L."/>
            <person name="Ma J."/>
        </authorList>
    </citation>
    <scope>NUCLEOTIDE SEQUENCE [LARGE SCALE GENOMIC DNA]</scope>
    <source>
        <strain evidence="9">JCM 17808</strain>
    </source>
</reference>
<dbReference type="EMBL" id="BAABGL010000006">
    <property type="protein sequence ID" value="GAA4388268.1"/>
    <property type="molecule type" value="Genomic_DNA"/>
</dbReference>
<dbReference type="InterPro" id="IPR001320">
    <property type="entry name" value="Iontro_rcpt_C"/>
</dbReference>
<comment type="caution">
    <text evidence="8">The sequence shown here is derived from an EMBL/GenBank/DDBJ whole genome shotgun (WGS) entry which is preliminary data.</text>
</comment>
<dbReference type="Pfam" id="PF00497">
    <property type="entry name" value="SBP_bac_3"/>
    <property type="match status" value="1"/>
</dbReference>
<sequence length="303" mass="31727">MKKLHTLLAASAVGILALSACGQSGTPETGGGGGEGGGDTAAEAPQYEVASDVDLADSPTWSAANDAGTLKVGVKFDQPGLGNKDATADAPEGFDIEIAKITAAALGFEPDQIEWVETVSANREPFLQQGNVDLVVATYTINDERKEVVDFAGPYYVAGQDLLVAEDSEIAGPDDLAGTTVCSVDGSTPAQRIQDEYGDAELVTYDAYSKCVEDLQTGNVDAVTTDDAILRGYAAQYEGEFKVVGEPFSDEPYGIGLPKDDQALRDAVNDALEQAGEDGTWTEAFEYTLGDSSGVEQPAVDRY</sequence>
<dbReference type="InterPro" id="IPR051455">
    <property type="entry name" value="Bact_solute-bind_prot3"/>
</dbReference>
<evidence type="ECO:0000259" key="6">
    <source>
        <dbReference type="SMART" id="SM00062"/>
    </source>
</evidence>
<dbReference type="Gene3D" id="3.40.190.10">
    <property type="entry name" value="Periplasmic binding protein-like II"/>
    <property type="match status" value="2"/>
</dbReference>
<evidence type="ECO:0000256" key="4">
    <source>
        <dbReference type="SAM" id="MobiDB-lite"/>
    </source>
</evidence>
<dbReference type="SMART" id="SM00079">
    <property type="entry name" value="PBPe"/>
    <property type="match status" value="1"/>
</dbReference>
<feature type="region of interest" description="Disordered" evidence="4">
    <location>
        <begin position="25"/>
        <end position="45"/>
    </location>
</feature>
<keyword evidence="3 5" id="KW-0732">Signal</keyword>
<dbReference type="PANTHER" id="PTHR30085:SF6">
    <property type="entry name" value="ABC TRANSPORTER GLUTAMINE-BINDING PROTEIN GLNH"/>
    <property type="match status" value="1"/>
</dbReference>
<feature type="domain" description="Solute-binding protein family 3/N-terminal" evidence="6">
    <location>
        <begin position="69"/>
        <end position="292"/>
    </location>
</feature>
<dbReference type="Proteomes" id="UP001500642">
    <property type="component" value="Unassembled WGS sequence"/>
</dbReference>
<keyword evidence="9" id="KW-1185">Reference proteome</keyword>
<proteinExistence type="inferred from homology"/>
<comment type="similarity">
    <text evidence="1">Belongs to the bacterial solute-binding protein 3 family.</text>
</comment>
<evidence type="ECO:0000256" key="2">
    <source>
        <dbReference type="ARBA" id="ARBA00022448"/>
    </source>
</evidence>
<evidence type="ECO:0000313" key="9">
    <source>
        <dbReference type="Proteomes" id="UP001500642"/>
    </source>
</evidence>
<feature type="chain" id="PRO_5045204767" evidence="5">
    <location>
        <begin position="23"/>
        <end position="303"/>
    </location>
</feature>
<name>A0ABP8JBN7_9MICO</name>
<gene>
    <name evidence="8" type="ORF">GCM10023167_12850</name>
</gene>
<dbReference type="RefSeq" id="WP_295687011.1">
    <property type="nucleotide sequence ID" value="NZ_BAABGL010000006.1"/>
</dbReference>
<feature type="signal peptide" evidence="5">
    <location>
        <begin position="1"/>
        <end position="22"/>
    </location>
</feature>
<evidence type="ECO:0000256" key="1">
    <source>
        <dbReference type="ARBA" id="ARBA00010333"/>
    </source>
</evidence>
<feature type="domain" description="Ionotropic glutamate receptor C-terminal" evidence="7">
    <location>
        <begin position="69"/>
        <end position="287"/>
    </location>
</feature>
<dbReference type="SUPFAM" id="SSF53850">
    <property type="entry name" value="Periplasmic binding protein-like II"/>
    <property type="match status" value="1"/>
</dbReference>
<evidence type="ECO:0000259" key="7">
    <source>
        <dbReference type="SMART" id="SM00079"/>
    </source>
</evidence>
<dbReference type="PROSITE" id="PS51257">
    <property type="entry name" value="PROKAR_LIPOPROTEIN"/>
    <property type="match status" value="1"/>
</dbReference>